<reference evidence="1 2" key="1">
    <citation type="journal article" date="2014" name="Nat. Commun.">
        <title>Multiple recent horizontal transfers of a large genomic region in cheese making fungi.</title>
        <authorList>
            <person name="Cheeseman K."/>
            <person name="Ropars J."/>
            <person name="Renault P."/>
            <person name="Dupont J."/>
            <person name="Gouzy J."/>
            <person name="Branca A."/>
            <person name="Abraham A.L."/>
            <person name="Ceppi M."/>
            <person name="Conseiller E."/>
            <person name="Debuchy R."/>
            <person name="Malagnac F."/>
            <person name="Goarin A."/>
            <person name="Silar P."/>
            <person name="Lacoste S."/>
            <person name="Sallet E."/>
            <person name="Bensimon A."/>
            <person name="Giraud T."/>
            <person name="Brygoo Y."/>
        </authorList>
    </citation>
    <scope>NUCLEOTIDE SEQUENCE [LARGE SCALE GENOMIC DNA]</scope>
    <source>
        <strain evidence="2">FM 013</strain>
    </source>
</reference>
<name>A0A0G4PGJ0_PENC3</name>
<gene>
    <name evidence="1" type="ORF">PCAMFM013_S015g000024</name>
</gene>
<dbReference type="AlphaFoldDB" id="A0A0G4PGJ0"/>
<accession>A0A0G4PGJ0</accession>
<dbReference type="Proteomes" id="UP000053732">
    <property type="component" value="Unassembled WGS sequence"/>
</dbReference>
<evidence type="ECO:0000313" key="1">
    <source>
        <dbReference type="EMBL" id="CRL25438.1"/>
    </source>
</evidence>
<protein>
    <submittedName>
        <fullName evidence="1">Str. FM013</fullName>
    </submittedName>
</protein>
<dbReference type="EMBL" id="HG793148">
    <property type="protein sequence ID" value="CRL25438.1"/>
    <property type="molecule type" value="Genomic_DNA"/>
</dbReference>
<keyword evidence="2" id="KW-1185">Reference proteome</keyword>
<proteinExistence type="predicted"/>
<sequence length="48" mass="5383">MVQILYHGVLVKKTGYKAKMAWESDAAKMTLVSNDQKPHFMTWDGVAG</sequence>
<evidence type="ECO:0000313" key="2">
    <source>
        <dbReference type="Proteomes" id="UP000053732"/>
    </source>
</evidence>
<organism evidence="1 2">
    <name type="scientific">Penicillium camemberti (strain FM 013)</name>
    <dbReference type="NCBI Taxonomy" id="1429867"/>
    <lineage>
        <taxon>Eukaryota</taxon>
        <taxon>Fungi</taxon>
        <taxon>Dikarya</taxon>
        <taxon>Ascomycota</taxon>
        <taxon>Pezizomycotina</taxon>
        <taxon>Eurotiomycetes</taxon>
        <taxon>Eurotiomycetidae</taxon>
        <taxon>Eurotiales</taxon>
        <taxon>Aspergillaceae</taxon>
        <taxon>Penicillium</taxon>
    </lineage>
</organism>